<feature type="domain" description="HTH araC/xylS-type" evidence="4">
    <location>
        <begin position="190"/>
        <end position="288"/>
    </location>
</feature>
<evidence type="ECO:0000313" key="6">
    <source>
        <dbReference type="Proteomes" id="UP000241167"/>
    </source>
</evidence>
<dbReference type="GO" id="GO:0043565">
    <property type="term" value="F:sequence-specific DNA binding"/>
    <property type="evidence" value="ECO:0007669"/>
    <property type="project" value="InterPro"/>
</dbReference>
<dbReference type="PROSITE" id="PS00041">
    <property type="entry name" value="HTH_ARAC_FAMILY_1"/>
    <property type="match status" value="1"/>
</dbReference>
<evidence type="ECO:0000259" key="4">
    <source>
        <dbReference type="PROSITE" id="PS01124"/>
    </source>
</evidence>
<comment type="caution">
    <text evidence="5">The sequence shown here is derived from an EMBL/GenBank/DDBJ whole genome shotgun (WGS) entry which is preliminary data.</text>
</comment>
<dbReference type="InterPro" id="IPR009057">
    <property type="entry name" value="Homeodomain-like_sf"/>
</dbReference>
<dbReference type="Proteomes" id="UP000241167">
    <property type="component" value="Unassembled WGS sequence"/>
</dbReference>
<keyword evidence="3" id="KW-0804">Transcription</keyword>
<gene>
    <name evidence="5" type="ORF">C7I55_03725</name>
</gene>
<keyword evidence="1" id="KW-0805">Transcription regulation</keyword>
<sequence>MVNTPAEIGRIQGAAPPLIGAAFLGDTQIAPPWPQQPHDAYCRPMRHHIIGAVFSGEGTTALKTAGQRLHVRSKTDTIIINPSGTDGWWTCTGSPLVSNVFLGQERLRRCAEEVGRGGTPELILSLQSDDPKLFNILSLIARERDVDDVASKLFMEHLVDLLCLQLLRRHVTFPHDCSGAKGGLTPAQLRRVTSYIEDRLSNEIRLQELANIAHVSRFHFCRAFRCSTGQTPHQWLIRARIKRACCLLRETRLSITDIALVVGYQTASSFALAFRKATGASPTDYRAR</sequence>
<dbReference type="InterPro" id="IPR050204">
    <property type="entry name" value="AraC_XylS_family_regulators"/>
</dbReference>
<dbReference type="InterPro" id="IPR018060">
    <property type="entry name" value="HTH_AraC"/>
</dbReference>
<keyword evidence="6" id="KW-1185">Reference proteome</keyword>
<accession>A0A2P7QZT9</accession>
<dbReference type="PANTHER" id="PTHR46796:SF14">
    <property type="entry name" value="TRANSCRIPTIONAL REGULATORY PROTEIN"/>
    <property type="match status" value="1"/>
</dbReference>
<proteinExistence type="predicted"/>
<evidence type="ECO:0000256" key="3">
    <source>
        <dbReference type="ARBA" id="ARBA00023163"/>
    </source>
</evidence>
<name>A0A2P7QZT9_9SPHN</name>
<evidence type="ECO:0000256" key="1">
    <source>
        <dbReference type="ARBA" id="ARBA00023015"/>
    </source>
</evidence>
<dbReference type="InterPro" id="IPR018062">
    <property type="entry name" value="HTH_AraC-typ_CS"/>
</dbReference>
<dbReference type="SMART" id="SM00342">
    <property type="entry name" value="HTH_ARAC"/>
    <property type="match status" value="1"/>
</dbReference>
<dbReference type="Gene3D" id="1.10.10.60">
    <property type="entry name" value="Homeodomain-like"/>
    <property type="match status" value="2"/>
</dbReference>
<dbReference type="InterPro" id="IPR020449">
    <property type="entry name" value="Tscrpt_reg_AraC-type_HTH"/>
</dbReference>
<dbReference type="PRINTS" id="PR00032">
    <property type="entry name" value="HTHARAC"/>
</dbReference>
<protein>
    <submittedName>
        <fullName evidence="5">AraC family transcriptional regulator</fullName>
    </submittedName>
</protein>
<dbReference type="GO" id="GO:0003700">
    <property type="term" value="F:DNA-binding transcription factor activity"/>
    <property type="evidence" value="ECO:0007669"/>
    <property type="project" value="InterPro"/>
</dbReference>
<reference evidence="5 6" key="1">
    <citation type="submission" date="2018-03" db="EMBL/GenBank/DDBJ databases">
        <title>The draft genome of Sphingosinicella sp. GL-C-18.</title>
        <authorList>
            <person name="Liu L."/>
            <person name="Li L."/>
            <person name="Liang L."/>
            <person name="Zhang X."/>
            <person name="Wang T."/>
        </authorList>
    </citation>
    <scope>NUCLEOTIDE SEQUENCE [LARGE SCALE GENOMIC DNA]</scope>
    <source>
        <strain evidence="5 6">GL-C-18</strain>
    </source>
</reference>
<dbReference type="PROSITE" id="PS01124">
    <property type="entry name" value="HTH_ARAC_FAMILY_2"/>
    <property type="match status" value="1"/>
</dbReference>
<dbReference type="AlphaFoldDB" id="A0A2P7QZT9"/>
<evidence type="ECO:0000256" key="2">
    <source>
        <dbReference type="ARBA" id="ARBA00023125"/>
    </source>
</evidence>
<dbReference type="EMBL" id="PXYI01000001">
    <property type="protein sequence ID" value="PSJ43475.1"/>
    <property type="molecule type" value="Genomic_DNA"/>
</dbReference>
<dbReference type="SUPFAM" id="SSF46689">
    <property type="entry name" value="Homeodomain-like"/>
    <property type="match status" value="2"/>
</dbReference>
<keyword evidence="2" id="KW-0238">DNA-binding</keyword>
<dbReference type="Pfam" id="PF12833">
    <property type="entry name" value="HTH_18"/>
    <property type="match status" value="1"/>
</dbReference>
<dbReference type="PANTHER" id="PTHR46796">
    <property type="entry name" value="HTH-TYPE TRANSCRIPTIONAL ACTIVATOR RHAS-RELATED"/>
    <property type="match status" value="1"/>
</dbReference>
<organism evidence="5 6">
    <name type="scientific">Allosphingosinicella deserti</name>
    <dbReference type="NCBI Taxonomy" id="2116704"/>
    <lineage>
        <taxon>Bacteria</taxon>
        <taxon>Pseudomonadati</taxon>
        <taxon>Pseudomonadota</taxon>
        <taxon>Alphaproteobacteria</taxon>
        <taxon>Sphingomonadales</taxon>
        <taxon>Sphingomonadaceae</taxon>
        <taxon>Allosphingosinicella</taxon>
    </lineage>
</organism>
<evidence type="ECO:0000313" key="5">
    <source>
        <dbReference type="EMBL" id="PSJ43475.1"/>
    </source>
</evidence>